<sequence>MDEIKQMIGLVLEKVNKISDDMAEVKHRLEVVEQRLDKVEHRLEVVEQRLDKVEHRLEVVEQRLDKVEHRLEVVEQRLDALEKRLDVLEQRVEGLERRVDGLERRIDRLEVETTKNSVMLEELKRKLELMAEIQESYMQQNAREHEELKKYIDDRISIVELAVRRLSDDIRTLKEDVRELKENRVNVEVFYEILGRHEVEISRLKKALQTAS</sequence>
<keyword evidence="3" id="KW-1185">Reference proteome</keyword>
<dbReference type="RefSeq" id="WP_082054690.1">
    <property type="nucleotide sequence ID" value="NZ_CP139957.1"/>
</dbReference>
<proteinExistence type="predicted"/>
<reference evidence="2 3" key="1">
    <citation type="submission" date="2023-12" db="EMBL/GenBank/DDBJ databases">
        <authorList>
            <person name="Manesh M.J.H."/>
            <person name="Bing R.G."/>
            <person name="Willard D.J."/>
            <person name="Kelly R.M."/>
        </authorList>
    </citation>
    <scope>NUCLEOTIDE SEQUENCE [LARGE SCALE GENOMIC DNA]</scope>
    <source>
        <strain evidence="2 3">DSM 8977</strain>
    </source>
</reference>
<keyword evidence="1" id="KW-0175">Coiled coil</keyword>
<feature type="coiled-coil region" evidence="1">
    <location>
        <begin position="15"/>
        <end position="183"/>
    </location>
</feature>
<evidence type="ECO:0000313" key="2">
    <source>
        <dbReference type="EMBL" id="WPX09081.1"/>
    </source>
</evidence>
<dbReference type="Gene3D" id="1.20.5.110">
    <property type="match status" value="1"/>
</dbReference>
<evidence type="ECO:0000313" key="3">
    <source>
        <dbReference type="Proteomes" id="UP001322744"/>
    </source>
</evidence>
<dbReference type="Gene3D" id="1.20.5.1070">
    <property type="entry name" value="Head and neck region of the ectodomain of NDV fusion glycoprotein"/>
    <property type="match status" value="1"/>
</dbReference>
<name>A0ABZ0U030_9FIRM</name>
<dbReference type="EMBL" id="CP139957">
    <property type="protein sequence ID" value="WPX09081.1"/>
    <property type="molecule type" value="Genomic_DNA"/>
</dbReference>
<dbReference type="Proteomes" id="UP001322744">
    <property type="component" value="Chromosome"/>
</dbReference>
<organism evidence="2 3">
    <name type="scientific">Anaerocellum danielii</name>
    <dbReference type="NCBI Taxonomy" id="1387557"/>
    <lineage>
        <taxon>Bacteria</taxon>
        <taxon>Bacillati</taxon>
        <taxon>Bacillota</taxon>
        <taxon>Bacillota incertae sedis</taxon>
        <taxon>Caldicellulosiruptorales</taxon>
        <taxon>Caldicellulosiruptoraceae</taxon>
        <taxon>Anaerocellum</taxon>
    </lineage>
</organism>
<gene>
    <name evidence="2" type="ORF">SOJ16_000255</name>
</gene>
<evidence type="ECO:0000256" key="1">
    <source>
        <dbReference type="SAM" id="Coils"/>
    </source>
</evidence>
<dbReference type="SUPFAM" id="SSF57997">
    <property type="entry name" value="Tropomyosin"/>
    <property type="match status" value="1"/>
</dbReference>
<accession>A0ABZ0U030</accession>
<protein>
    <submittedName>
        <fullName evidence="2">Uncharacterized protein</fullName>
    </submittedName>
</protein>